<evidence type="ECO:0008006" key="3">
    <source>
        <dbReference type="Google" id="ProtNLM"/>
    </source>
</evidence>
<organism evidence="1 2">
    <name type="scientific">Caerostris darwini</name>
    <dbReference type="NCBI Taxonomy" id="1538125"/>
    <lineage>
        <taxon>Eukaryota</taxon>
        <taxon>Metazoa</taxon>
        <taxon>Ecdysozoa</taxon>
        <taxon>Arthropoda</taxon>
        <taxon>Chelicerata</taxon>
        <taxon>Arachnida</taxon>
        <taxon>Araneae</taxon>
        <taxon>Araneomorphae</taxon>
        <taxon>Entelegynae</taxon>
        <taxon>Araneoidea</taxon>
        <taxon>Araneidae</taxon>
        <taxon>Caerostris</taxon>
    </lineage>
</organism>
<name>A0AAV4MSL0_9ARAC</name>
<evidence type="ECO:0000313" key="2">
    <source>
        <dbReference type="Proteomes" id="UP001054837"/>
    </source>
</evidence>
<dbReference type="Proteomes" id="UP001054837">
    <property type="component" value="Unassembled WGS sequence"/>
</dbReference>
<dbReference type="AlphaFoldDB" id="A0AAV4MSL0"/>
<sequence>MRSRSPKSYFLSLNTHQRSFDLDASINPNGTVTWHQSVRDKEVSGRPFDAVWVTTDQKIDGLMVGFDGLGYT</sequence>
<dbReference type="EMBL" id="BPLQ01000822">
    <property type="protein sequence ID" value="GIX75370.1"/>
    <property type="molecule type" value="Genomic_DNA"/>
</dbReference>
<accession>A0AAV4MSL0</accession>
<comment type="caution">
    <text evidence="1">The sequence shown here is derived from an EMBL/GenBank/DDBJ whole genome shotgun (WGS) entry which is preliminary data.</text>
</comment>
<keyword evidence="2" id="KW-1185">Reference proteome</keyword>
<protein>
    <recommendedName>
        <fullName evidence="3">Lectin</fullName>
    </recommendedName>
</protein>
<evidence type="ECO:0000313" key="1">
    <source>
        <dbReference type="EMBL" id="GIX75370.1"/>
    </source>
</evidence>
<reference evidence="1 2" key="1">
    <citation type="submission" date="2021-06" db="EMBL/GenBank/DDBJ databases">
        <title>Caerostris darwini draft genome.</title>
        <authorList>
            <person name="Kono N."/>
            <person name="Arakawa K."/>
        </authorList>
    </citation>
    <scope>NUCLEOTIDE SEQUENCE [LARGE SCALE GENOMIC DNA]</scope>
</reference>
<proteinExistence type="predicted"/>
<gene>
    <name evidence="1" type="ORF">CDAR_611781</name>
</gene>